<organism evidence="3 4">
    <name type="scientific">Periplaneta americana</name>
    <name type="common">American cockroach</name>
    <name type="synonym">Blatta americana</name>
    <dbReference type="NCBI Taxonomy" id="6978"/>
    <lineage>
        <taxon>Eukaryota</taxon>
        <taxon>Metazoa</taxon>
        <taxon>Ecdysozoa</taxon>
        <taxon>Arthropoda</taxon>
        <taxon>Hexapoda</taxon>
        <taxon>Insecta</taxon>
        <taxon>Pterygota</taxon>
        <taxon>Neoptera</taxon>
        <taxon>Polyneoptera</taxon>
        <taxon>Dictyoptera</taxon>
        <taxon>Blattodea</taxon>
        <taxon>Blattoidea</taxon>
        <taxon>Blattidae</taxon>
        <taxon>Blattinae</taxon>
        <taxon>Periplaneta</taxon>
    </lineage>
</organism>
<feature type="compositionally biased region" description="Polar residues" evidence="1">
    <location>
        <begin position="142"/>
        <end position="152"/>
    </location>
</feature>
<proteinExistence type="predicted"/>
<gene>
    <name evidence="3" type="ORF">ANN_21234</name>
</gene>
<name>A0ABQ8SES0_PERAM</name>
<comment type="caution">
    <text evidence="3">The sequence shown here is derived from an EMBL/GenBank/DDBJ whole genome shotgun (WGS) entry which is preliminary data.</text>
</comment>
<sequence>MPKENLPKGLVIRCQEKGWMTTELMVDWLATVWNRRPGHLTPEVKKKITALKTDLVVIPGGMTSKLQVLDVVVNKPFKDHLRKQYSDWLLEGGHAFTPSGKIKKPSVSLMCLKKCCVSNALDGSEDDVLWAESDEQNDSDETNTGTGSSEVSSDIEKTPPYLIKRPNVDPKVISFYGYLATFWDLFQEKLNFTQIVIIKEPEMPYSSIRQVMQQFSTRLWITMGVSILIISTLVSTTKFISSGLNVFGISDSTTQVICIFIRGLMYKNKSLSTLKYYRHPSFLIVMANRRDMRQRVIALVEAGYGARSAGRLVGVPGNTAASSLQTSFHASENENPSFTTIQNNR</sequence>
<dbReference type="InterPro" id="IPR004875">
    <property type="entry name" value="DDE_SF_endonuclease_dom"/>
</dbReference>
<keyword evidence="4" id="KW-1185">Reference proteome</keyword>
<dbReference type="Proteomes" id="UP001148838">
    <property type="component" value="Unassembled WGS sequence"/>
</dbReference>
<evidence type="ECO:0000313" key="4">
    <source>
        <dbReference type="Proteomes" id="UP001148838"/>
    </source>
</evidence>
<evidence type="ECO:0000256" key="1">
    <source>
        <dbReference type="SAM" id="MobiDB-lite"/>
    </source>
</evidence>
<reference evidence="3 4" key="1">
    <citation type="journal article" date="2022" name="Allergy">
        <title>Genome assembly and annotation of Periplaneta americana reveal a comprehensive cockroach allergen profile.</title>
        <authorList>
            <person name="Wang L."/>
            <person name="Xiong Q."/>
            <person name="Saelim N."/>
            <person name="Wang L."/>
            <person name="Nong W."/>
            <person name="Wan A.T."/>
            <person name="Shi M."/>
            <person name="Liu X."/>
            <person name="Cao Q."/>
            <person name="Hui J.H.L."/>
            <person name="Sookrung N."/>
            <person name="Leung T.F."/>
            <person name="Tungtrongchitr A."/>
            <person name="Tsui S.K.W."/>
        </authorList>
    </citation>
    <scope>NUCLEOTIDE SEQUENCE [LARGE SCALE GENOMIC DNA]</scope>
    <source>
        <strain evidence="3">PWHHKU_190912</strain>
    </source>
</reference>
<feature type="domain" description="DDE-1" evidence="2">
    <location>
        <begin position="7"/>
        <end position="98"/>
    </location>
</feature>
<feature type="region of interest" description="Disordered" evidence="1">
    <location>
        <begin position="133"/>
        <end position="155"/>
    </location>
</feature>
<accession>A0ABQ8SES0</accession>
<protein>
    <recommendedName>
        <fullName evidence="2">DDE-1 domain-containing protein</fullName>
    </recommendedName>
</protein>
<evidence type="ECO:0000259" key="2">
    <source>
        <dbReference type="Pfam" id="PF03184"/>
    </source>
</evidence>
<evidence type="ECO:0000313" key="3">
    <source>
        <dbReference type="EMBL" id="KAJ4432611.1"/>
    </source>
</evidence>
<dbReference type="Pfam" id="PF03184">
    <property type="entry name" value="DDE_1"/>
    <property type="match status" value="1"/>
</dbReference>
<dbReference type="EMBL" id="JAJSOF020000029">
    <property type="protein sequence ID" value="KAJ4432611.1"/>
    <property type="molecule type" value="Genomic_DNA"/>
</dbReference>